<evidence type="ECO:0000313" key="9">
    <source>
        <dbReference type="EMBL" id="KAE9252162.1"/>
    </source>
</evidence>
<evidence type="ECO:0000313" key="8">
    <source>
        <dbReference type="EMBL" id="KAE9250503.1"/>
    </source>
</evidence>
<dbReference type="EMBL" id="QXGC01000087">
    <property type="protein sequence ID" value="KAE9250503.1"/>
    <property type="molecule type" value="Genomic_DNA"/>
</dbReference>
<name>A0A6A3UPI8_9STRA</name>
<dbReference type="EMBL" id="QXFW01000151">
    <property type="protein sequence ID" value="KAE9022901.1"/>
    <property type="molecule type" value="Genomic_DNA"/>
</dbReference>
<evidence type="ECO:0000313" key="3">
    <source>
        <dbReference type="EMBL" id="KAE9022901.1"/>
    </source>
</evidence>
<evidence type="ECO:0000313" key="10">
    <source>
        <dbReference type="EMBL" id="KAE9321990.1"/>
    </source>
</evidence>
<evidence type="ECO:0000313" key="21">
    <source>
        <dbReference type="Proteomes" id="UP000488956"/>
    </source>
</evidence>
<dbReference type="EMBL" id="QXFZ01000129">
    <property type="protein sequence ID" value="KAE9131465.1"/>
    <property type="molecule type" value="Genomic_DNA"/>
</dbReference>
<dbReference type="Proteomes" id="UP000429523">
    <property type="component" value="Unassembled WGS sequence"/>
</dbReference>
<evidence type="ECO:0000313" key="16">
    <source>
        <dbReference type="Proteomes" id="UP000440732"/>
    </source>
</evidence>
<evidence type="ECO:0000313" key="7">
    <source>
        <dbReference type="EMBL" id="KAE9226007.1"/>
    </source>
</evidence>
<reference evidence="12 13" key="1">
    <citation type="submission" date="2018-08" db="EMBL/GenBank/DDBJ databases">
        <title>Genomic investigation of the strawberry pathogen Phytophthora fragariae indicates pathogenicity is determined by transcriptional variation in three key races.</title>
        <authorList>
            <person name="Adams T.M."/>
            <person name="Armitage A.D."/>
            <person name="Sobczyk M.K."/>
            <person name="Bates H.J."/>
            <person name="Dunwell J.M."/>
            <person name="Nellist C.F."/>
            <person name="Harrison R.J."/>
        </authorList>
    </citation>
    <scope>NUCLEOTIDE SEQUENCE [LARGE SCALE GENOMIC DNA]</scope>
    <source>
        <strain evidence="10 14">A4</strain>
        <strain evidence="9 15">BC-1</strain>
        <strain evidence="8 19">BC-23</strain>
        <strain evidence="7 13">NOV-27</strain>
        <strain evidence="6 16">NOV-5</strain>
        <strain evidence="4 17">NOV-71</strain>
        <strain evidence="11 20">NOV-77</strain>
        <strain evidence="2 12">NOV-9</strain>
        <strain evidence="5 21">ONT-3</strain>
        <strain evidence="3 18">SCRP245</strain>
    </source>
</reference>
<dbReference type="Proteomes" id="UP000433483">
    <property type="component" value="Unassembled WGS sequence"/>
</dbReference>
<proteinExistence type="predicted"/>
<dbReference type="EMBL" id="QXGE01000162">
    <property type="protein sequence ID" value="KAE9321990.1"/>
    <property type="molecule type" value="Genomic_DNA"/>
</dbReference>
<dbReference type="Proteomes" id="UP000486351">
    <property type="component" value="Unassembled WGS sequence"/>
</dbReference>
<keyword evidence="13" id="KW-1185">Reference proteome</keyword>
<accession>A0A6A3UPI8</accession>
<dbReference type="Proteomes" id="UP000460718">
    <property type="component" value="Unassembled WGS sequence"/>
</dbReference>
<feature type="signal peptide" evidence="1">
    <location>
        <begin position="1"/>
        <end position="17"/>
    </location>
</feature>
<dbReference type="Proteomes" id="UP000441208">
    <property type="component" value="Unassembled WGS sequence"/>
</dbReference>
<dbReference type="EMBL" id="QXFX01000100">
    <property type="protein sequence ID" value="KAE9132169.1"/>
    <property type="molecule type" value="Genomic_DNA"/>
</dbReference>
<evidence type="ECO:0000313" key="17">
    <source>
        <dbReference type="Proteomes" id="UP000441208"/>
    </source>
</evidence>
<evidence type="ECO:0000313" key="13">
    <source>
        <dbReference type="Proteomes" id="UP000433483"/>
    </source>
</evidence>
<gene>
    <name evidence="10" type="ORF">PF001_g4626</name>
    <name evidence="9" type="ORF">PF002_g3954</name>
    <name evidence="8" type="ORF">PF004_g2903</name>
    <name evidence="7" type="ORF">PF005_g5292</name>
    <name evidence="6" type="ORF">PF006_g3132</name>
    <name evidence="4" type="ORF">PF007_g4137</name>
    <name evidence="11" type="ORF">PF008_g2378</name>
    <name evidence="2" type="ORF">PF009_g3786</name>
    <name evidence="5" type="ORF">PF010_g3273</name>
    <name evidence="3" type="ORF">PF011_g4228</name>
</gene>
<comment type="caution">
    <text evidence="6">The sequence shown here is derived from an EMBL/GenBank/DDBJ whole genome shotgun (WGS) entry which is preliminary data.</text>
</comment>
<evidence type="ECO:0000313" key="19">
    <source>
        <dbReference type="Proteomes" id="UP000476176"/>
    </source>
</evidence>
<keyword evidence="1" id="KW-0732">Signal</keyword>
<evidence type="ECO:0000313" key="15">
    <source>
        <dbReference type="Proteomes" id="UP000440367"/>
    </source>
</evidence>
<dbReference type="Proteomes" id="UP000476176">
    <property type="component" value="Unassembled WGS sequence"/>
</dbReference>
<organism evidence="6 16">
    <name type="scientific">Phytophthora fragariae</name>
    <dbReference type="NCBI Taxonomy" id="53985"/>
    <lineage>
        <taxon>Eukaryota</taxon>
        <taxon>Sar</taxon>
        <taxon>Stramenopiles</taxon>
        <taxon>Oomycota</taxon>
        <taxon>Peronosporomycetes</taxon>
        <taxon>Peronosporales</taxon>
        <taxon>Peronosporaceae</taxon>
        <taxon>Phytophthora</taxon>
    </lineage>
</organism>
<dbReference type="EMBL" id="QXGB01000183">
    <property type="protein sequence ID" value="KAE9226007.1"/>
    <property type="molecule type" value="Genomic_DNA"/>
</dbReference>
<dbReference type="OrthoDB" id="10271133at2759"/>
<evidence type="ECO:0000313" key="14">
    <source>
        <dbReference type="Proteomes" id="UP000437068"/>
    </source>
</evidence>
<dbReference type="EMBL" id="QXFY01000064">
    <property type="protein sequence ID" value="KAE9359110.1"/>
    <property type="molecule type" value="Genomic_DNA"/>
</dbReference>
<dbReference type="Proteomes" id="UP000488956">
    <property type="component" value="Unassembled WGS sequence"/>
</dbReference>
<evidence type="ECO:0000313" key="20">
    <source>
        <dbReference type="Proteomes" id="UP000486351"/>
    </source>
</evidence>
<evidence type="ECO:0000256" key="1">
    <source>
        <dbReference type="SAM" id="SignalP"/>
    </source>
</evidence>
<dbReference type="EMBL" id="QXGD01000118">
    <property type="protein sequence ID" value="KAE9252162.1"/>
    <property type="molecule type" value="Genomic_DNA"/>
</dbReference>
<feature type="chain" id="PRO_5036166263" description="RxLR effector protein" evidence="1">
    <location>
        <begin position="18"/>
        <end position="51"/>
    </location>
</feature>
<evidence type="ECO:0000313" key="6">
    <source>
        <dbReference type="EMBL" id="KAE9152683.1"/>
    </source>
</evidence>
<evidence type="ECO:0000313" key="11">
    <source>
        <dbReference type="EMBL" id="KAE9359110.1"/>
    </source>
</evidence>
<evidence type="ECO:0000313" key="4">
    <source>
        <dbReference type="EMBL" id="KAE9131465.1"/>
    </source>
</evidence>
<dbReference type="EMBL" id="QXGA01000096">
    <property type="protein sequence ID" value="KAE9152683.1"/>
    <property type="molecule type" value="Genomic_DNA"/>
</dbReference>
<sequence length="51" mass="5827">MCRKIWRYLSLSALMYALEMSACPAGTPQLRANSRTTCTVHSYMTDANVRR</sequence>
<evidence type="ECO:0000313" key="2">
    <source>
        <dbReference type="EMBL" id="KAE8946596.1"/>
    </source>
</evidence>
<protein>
    <recommendedName>
        <fullName evidence="22">RxLR effector protein</fullName>
    </recommendedName>
</protein>
<evidence type="ECO:0000313" key="18">
    <source>
        <dbReference type="Proteomes" id="UP000460718"/>
    </source>
</evidence>
<evidence type="ECO:0000313" key="5">
    <source>
        <dbReference type="EMBL" id="KAE9132169.1"/>
    </source>
</evidence>
<dbReference type="Proteomes" id="UP000440732">
    <property type="component" value="Unassembled WGS sequence"/>
</dbReference>
<dbReference type="Proteomes" id="UP000440367">
    <property type="component" value="Unassembled WGS sequence"/>
</dbReference>
<dbReference type="Proteomes" id="UP000437068">
    <property type="component" value="Unassembled WGS sequence"/>
</dbReference>
<evidence type="ECO:0008006" key="22">
    <source>
        <dbReference type="Google" id="ProtNLM"/>
    </source>
</evidence>
<evidence type="ECO:0000313" key="12">
    <source>
        <dbReference type="Proteomes" id="UP000429523"/>
    </source>
</evidence>
<dbReference type="EMBL" id="QXGF01000111">
    <property type="protein sequence ID" value="KAE8946596.1"/>
    <property type="molecule type" value="Genomic_DNA"/>
</dbReference>
<dbReference type="AlphaFoldDB" id="A0A6A3UPI8"/>